<keyword evidence="2" id="KW-1133">Transmembrane helix</keyword>
<feature type="chain" id="PRO_5038218800" description="Transmembrane protein" evidence="3">
    <location>
        <begin position="28"/>
        <end position="707"/>
    </location>
</feature>
<feature type="compositionally biased region" description="Polar residues" evidence="1">
    <location>
        <begin position="210"/>
        <end position="226"/>
    </location>
</feature>
<feature type="transmembrane region" description="Helical" evidence="2">
    <location>
        <begin position="235"/>
        <end position="262"/>
    </location>
</feature>
<name>A0A1K0GKA9_9BASI</name>
<protein>
    <recommendedName>
        <fullName evidence="8">Transmembrane protein</fullName>
    </recommendedName>
</protein>
<feature type="compositionally biased region" description="Low complexity" evidence="1">
    <location>
        <begin position="143"/>
        <end position="168"/>
    </location>
</feature>
<reference evidence="5" key="3">
    <citation type="submission" date="2018-08" db="EMBL/GenBank/DDBJ databases">
        <authorList>
            <person name="Guldener U."/>
        </authorList>
    </citation>
    <scope>NUCLEOTIDE SEQUENCE</scope>
    <source>
        <strain evidence="5">UB2</strain>
    </source>
</reference>
<keyword evidence="2" id="KW-0472">Membrane</keyword>
<reference evidence="6" key="2">
    <citation type="submission" date="2016-04" db="EMBL/GenBank/DDBJ databases">
        <authorList>
            <person name="Guldener U."/>
            <person name="Guldener U."/>
        </authorList>
    </citation>
    <scope>NUCLEOTIDE SEQUENCE [LARGE SCALE GENOMIC DNA]</scope>
    <source>
        <strain evidence="6">UB2112</strain>
    </source>
</reference>
<evidence type="ECO:0000313" key="4">
    <source>
        <dbReference type="EMBL" id="SAM75204.1"/>
    </source>
</evidence>
<feature type="compositionally biased region" description="Gly residues" evidence="1">
    <location>
        <begin position="626"/>
        <end position="635"/>
    </location>
</feature>
<sequence>MKHRNIRGSFAKLFVFLLALNVIGSNASEGRSVGADGDEVRSGGQRVLFDQLMNSLASKYLPAYVAGGHDAGMQWSVHPFLPSSRSAERLQKREDGAGEKRQNTFANSAAAGDDDQDSSSTGSGDGAGNAIPASVLAAAASASSTGGSAGSSSDRSPSIPSSFPSAAATQTPWETPASLPPSPSSTSIPALTSAPRSPSSSSSLLPAPSTKQETSNPSNPDPDQSLSLLNPKHKLFPLIIAGLSAAGLLATMLLIAIARAIAHESLRRDNLRKTYSFDNTAPSSKSEVDKYTSPFPNRGGVGSSLKRAMTKKKPLGSFARRTQDGSVLIEVGDEVLAVPPHLADSYRERILREKRNRSTLSEERGGFGVEAKYLNDGGPDGFGGDEEQARAVYDNMLEGGGVRRSLSQKLGDRFRSLTATKAAIRGETERGGAFSFGSEHQHPGAMRQANLGGGNKGVLTSGGEGWSIAQRQQGDVTKTPGPPFGTARVLERFTSITQPPATYAMKAAVARKAPPRLELTLLTEKLQDLEKQSSSSSTTTTTSAQSTASRGDRRRGGLPKEASLTSSSGDSANGTFGGSASSHSETCTRVPGAFPERTKNLHQSAARRARSVKPLILNMDPPTAGTGAGAGVGGYKGRKADATQRSKTQVVMQGRRVERVASVALASPTRFTHERCAKLVVAPERPEAALAARPLPVPPSFSQQRKA</sequence>
<feature type="region of interest" description="Disordered" evidence="1">
    <location>
        <begin position="86"/>
        <end position="129"/>
    </location>
</feature>
<feature type="region of interest" description="Disordered" evidence="1">
    <location>
        <begin position="143"/>
        <end position="226"/>
    </location>
</feature>
<evidence type="ECO:0000256" key="2">
    <source>
        <dbReference type="SAM" id="Phobius"/>
    </source>
</evidence>
<keyword evidence="2" id="KW-0812">Transmembrane</keyword>
<dbReference type="Proteomes" id="UP000179920">
    <property type="component" value="Chromosome III"/>
</dbReference>
<dbReference type="EMBL" id="ULHB01000002">
    <property type="protein sequence ID" value="SYW74843.1"/>
    <property type="molecule type" value="Genomic_DNA"/>
</dbReference>
<dbReference type="EMBL" id="LT558119">
    <property type="protein sequence ID" value="SAM75204.1"/>
    <property type="molecule type" value="Genomic_DNA"/>
</dbReference>
<keyword evidence="3" id="KW-0732">Signal</keyword>
<dbReference type="AlphaFoldDB" id="A0A1K0GKA9"/>
<feature type="signal peptide" evidence="3">
    <location>
        <begin position="1"/>
        <end position="27"/>
    </location>
</feature>
<feature type="region of interest" description="Disordered" evidence="1">
    <location>
        <begin position="687"/>
        <end position="707"/>
    </location>
</feature>
<feature type="compositionally biased region" description="Low complexity" evidence="1">
    <location>
        <begin position="532"/>
        <end position="549"/>
    </location>
</feature>
<feature type="compositionally biased region" description="Polar residues" evidence="1">
    <location>
        <begin position="276"/>
        <end position="285"/>
    </location>
</feature>
<keyword evidence="7" id="KW-1185">Reference proteome</keyword>
<reference evidence="4" key="1">
    <citation type="submission" date="2016-04" db="EMBL/GenBank/DDBJ databases">
        <authorList>
            <person name="Evans L.H."/>
            <person name="Alamgir A."/>
            <person name="Owens N."/>
            <person name="Weber N.D."/>
            <person name="Virtaneva K."/>
            <person name="Barbian K."/>
            <person name="Babar A."/>
            <person name="Rosenke K."/>
        </authorList>
    </citation>
    <scope>NUCLEOTIDE SEQUENCE</scope>
    <source>
        <strain evidence="4">UB2112</strain>
    </source>
</reference>
<accession>A0A1K0GKA9</accession>
<evidence type="ECO:0000256" key="3">
    <source>
        <dbReference type="SAM" id="SignalP"/>
    </source>
</evidence>
<proteinExistence type="predicted"/>
<feature type="region of interest" description="Disordered" evidence="1">
    <location>
        <begin position="528"/>
        <end position="646"/>
    </location>
</feature>
<feature type="region of interest" description="Disordered" evidence="1">
    <location>
        <begin position="428"/>
        <end position="463"/>
    </location>
</feature>
<feature type="compositionally biased region" description="Basic and acidic residues" evidence="1">
    <location>
        <begin position="86"/>
        <end position="102"/>
    </location>
</feature>
<feature type="compositionally biased region" description="Gly residues" evidence="1">
    <location>
        <begin position="451"/>
        <end position="463"/>
    </location>
</feature>
<evidence type="ECO:0000256" key="1">
    <source>
        <dbReference type="SAM" id="MobiDB-lite"/>
    </source>
</evidence>
<dbReference type="Proteomes" id="UP000658997">
    <property type="component" value="Unassembled WGS sequence"/>
</dbReference>
<feature type="compositionally biased region" description="Low complexity" evidence="1">
    <location>
        <begin position="184"/>
        <end position="209"/>
    </location>
</feature>
<dbReference type="OrthoDB" id="2555569at2759"/>
<organism evidence="4 6">
    <name type="scientific">Ustilago bromivora</name>
    <dbReference type="NCBI Taxonomy" id="307758"/>
    <lineage>
        <taxon>Eukaryota</taxon>
        <taxon>Fungi</taxon>
        <taxon>Dikarya</taxon>
        <taxon>Basidiomycota</taxon>
        <taxon>Ustilaginomycotina</taxon>
        <taxon>Ustilaginomycetes</taxon>
        <taxon>Ustilaginales</taxon>
        <taxon>Ustilaginaceae</taxon>
        <taxon>Ustilago</taxon>
    </lineage>
</organism>
<gene>
    <name evidence="5" type="ORF">UBRO2_00253</name>
    <name evidence="4" type="ORF">UBRO_01315</name>
</gene>
<evidence type="ECO:0000313" key="7">
    <source>
        <dbReference type="Proteomes" id="UP000658997"/>
    </source>
</evidence>
<evidence type="ECO:0008006" key="8">
    <source>
        <dbReference type="Google" id="ProtNLM"/>
    </source>
</evidence>
<feature type="region of interest" description="Disordered" evidence="1">
    <location>
        <begin position="276"/>
        <end position="307"/>
    </location>
</feature>
<evidence type="ECO:0000313" key="5">
    <source>
        <dbReference type="EMBL" id="SYW74843.1"/>
    </source>
</evidence>
<feature type="compositionally biased region" description="Polar residues" evidence="1">
    <location>
        <begin position="563"/>
        <end position="587"/>
    </location>
</feature>
<evidence type="ECO:0000313" key="6">
    <source>
        <dbReference type="Proteomes" id="UP000179920"/>
    </source>
</evidence>